<protein>
    <submittedName>
        <fullName evidence="7">NlpC/P60 family protein</fullName>
    </submittedName>
</protein>
<keyword evidence="3" id="KW-0378">Hydrolase</keyword>
<dbReference type="AlphaFoldDB" id="A0A2W1NKX4"/>
<evidence type="ECO:0000256" key="5">
    <source>
        <dbReference type="SAM" id="SignalP"/>
    </source>
</evidence>
<dbReference type="Pfam" id="PF00877">
    <property type="entry name" value="NLPC_P60"/>
    <property type="match status" value="1"/>
</dbReference>
<keyword evidence="8" id="KW-1185">Reference proteome</keyword>
<evidence type="ECO:0000256" key="3">
    <source>
        <dbReference type="ARBA" id="ARBA00022801"/>
    </source>
</evidence>
<evidence type="ECO:0000256" key="1">
    <source>
        <dbReference type="ARBA" id="ARBA00007074"/>
    </source>
</evidence>
<dbReference type="OrthoDB" id="9807055at2"/>
<organism evidence="7 8">
    <name type="scientific">Putridiphycobacter roseus</name>
    <dbReference type="NCBI Taxonomy" id="2219161"/>
    <lineage>
        <taxon>Bacteria</taxon>
        <taxon>Pseudomonadati</taxon>
        <taxon>Bacteroidota</taxon>
        <taxon>Flavobacteriia</taxon>
        <taxon>Flavobacteriales</taxon>
        <taxon>Crocinitomicaceae</taxon>
        <taxon>Putridiphycobacter</taxon>
    </lineage>
</organism>
<sequence>MTKILVILLFLGSFTQSIAQDDKDSLRIELVKYATSFTGVRYQYGGVTSKGFDCSGFLYHSYRNFNFKVPRTSSGYAAHGKKITLAEAKPGDVIVFTGTNPKIRKPGHVGIVLSNEAGSLVFIHASSSKKHSGVVRTELNKSNYQARFLYIKNVIHE</sequence>
<dbReference type="InterPro" id="IPR038765">
    <property type="entry name" value="Papain-like_cys_pep_sf"/>
</dbReference>
<name>A0A2W1NKX4_9FLAO</name>
<keyword evidence="4" id="KW-0788">Thiol protease</keyword>
<proteinExistence type="inferred from homology"/>
<dbReference type="Proteomes" id="UP000249248">
    <property type="component" value="Unassembled WGS sequence"/>
</dbReference>
<dbReference type="PANTHER" id="PTHR47053:SF1">
    <property type="entry name" value="MUREIN DD-ENDOPEPTIDASE MEPH-RELATED"/>
    <property type="match status" value="1"/>
</dbReference>
<evidence type="ECO:0000256" key="4">
    <source>
        <dbReference type="ARBA" id="ARBA00022807"/>
    </source>
</evidence>
<dbReference type="GO" id="GO:0008234">
    <property type="term" value="F:cysteine-type peptidase activity"/>
    <property type="evidence" value="ECO:0007669"/>
    <property type="project" value="UniProtKB-KW"/>
</dbReference>
<dbReference type="InterPro" id="IPR051202">
    <property type="entry name" value="Peptidase_C40"/>
</dbReference>
<dbReference type="PANTHER" id="PTHR47053">
    <property type="entry name" value="MUREIN DD-ENDOPEPTIDASE MEPH-RELATED"/>
    <property type="match status" value="1"/>
</dbReference>
<dbReference type="Gene3D" id="3.90.1720.10">
    <property type="entry name" value="endopeptidase domain like (from Nostoc punctiforme)"/>
    <property type="match status" value="1"/>
</dbReference>
<dbReference type="PROSITE" id="PS51935">
    <property type="entry name" value="NLPC_P60"/>
    <property type="match status" value="1"/>
</dbReference>
<evidence type="ECO:0000259" key="6">
    <source>
        <dbReference type="PROSITE" id="PS51935"/>
    </source>
</evidence>
<dbReference type="InterPro" id="IPR000064">
    <property type="entry name" value="NLP_P60_dom"/>
</dbReference>
<evidence type="ECO:0000256" key="2">
    <source>
        <dbReference type="ARBA" id="ARBA00022670"/>
    </source>
</evidence>
<evidence type="ECO:0000313" key="7">
    <source>
        <dbReference type="EMBL" id="PZE18506.1"/>
    </source>
</evidence>
<dbReference type="EMBL" id="QKSB01000001">
    <property type="protein sequence ID" value="PZE18506.1"/>
    <property type="molecule type" value="Genomic_DNA"/>
</dbReference>
<feature type="domain" description="NlpC/P60" evidence="6">
    <location>
        <begin position="24"/>
        <end position="156"/>
    </location>
</feature>
<reference evidence="7 8" key="1">
    <citation type="submission" date="2018-06" db="EMBL/GenBank/DDBJ databases">
        <title>The draft genome sequence of Crocinitomix sp. SM1701.</title>
        <authorList>
            <person name="Zhang X."/>
        </authorList>
    </citation>
    <scope>NUCLEOTIDE SEQUENCE [LARGE SCALE GENOMIC DNA]</scope>
    <source>
        <strain evidence="7 8">SM1701</strain>
    </source>
</reference>
<feature type="chain" id="PRO_5016046516" evidence="5">
    <location>
        <begin position="20"/>
        <end position="157"/>
    </location>
</feature>
<keyword evidence="2" id="KW-0645">Protease</keyword>
<comment type="similarity">
    <text evidence="1">Belongs to the peptidase C40 family.</text>
</comment>
<comment type="caution">
    <text evidence="7">The sequence shown here is derived from an EMBL/GenBank/DDBJ whole genome shotgun (WGS) entry which is preliminary data.</text>
</comment>
<feature type="signal peptide" evidence="5">
    <location>
        <begin position="1"/>
        <end position="19"/>
    </location>
</feature>
<dbReference type="RefSeq" id="WP_111061406.1">
    <property type="nucleotide sequence ID" value="NZ_JBHUCU010000007.1"/>
</dbReference>
<accession>A0A2W1NKX4</accession>
<evidence type="ECO:0000313" key="8">
    <source>
        <dbReference type="Proteomes" id="UP000249248"/>
    </source>
</evidence>
<keyword evidence="5" id="KW-0732">Signal</keyword>
<dbReference type="SUPFAM" id="SSF54001">
    <property type="entry name" value="Cysteine proteinases"/>
    <property type="match status" value="1"/>
</dbReference>
<dbReference type="GO" id="GO:0006508">
    <property type="term" value="P:proteolysis"/>
    <property type="evidence" value="ECO:0007669"/>
    <property type="project" value="UniProtKB-KW"/>
</dbReference>
<gene>
    <name evidence="7" type="ORF">DNU06_01345</name>
</gene>